<evidence type="ECO:0000313" key="1">
    <source>
        <dbReference type="EMBL" id="KAI5059251.1"/>
    </source>
</evidence>
<organism evidence="1 2">
    <name type="scientific">Adiantum capillus-veneris</name>
    <name type="common">Maidenhair fern</name>
    <dbReference type="NCBI Taxonomy" id="13818"/>
    <lineage>
        <taxon>Eukaryota</taxon>
        <taxon>Viridiplantae</taxon>
        <taxon>Streptophyta</taxon>
        <taxon>Embryophyta</taxon>
        <taxon>Tracheophyta</taxon>
        <taxon>Polypodiopsida</taxon>
        <taxon>Polypodiidae</taxon>
        <taxon>Polypodiales</taxon>
        <taxon>Pteridineae</taxon>
        <taxon>Pteridaceae</taxon>
        <taxon>Vittarioideae</taxon>
        <taxon>Adiantum</taxon>
    </lineage>
</organism>
<sequence>MQLLPHYPLEGLILVSCSLLAANGPAHDTRTMHAEAVSIPHIKLIKDSIPIHATQCKDILDDFGRKDSVFLQHPCIIYRISLL</sequence>
<dbReference type="AlphaFoldDB" id="A0A9D4U2Z7"/>
<keyword evidence="2" id="KW-1185">Reference proteome</keyword>
<dbReference type="EMBL" id="JABFUD020000025">
    <property type="protein sequence ID" value="KAI5059251.1"/>
    <property type="molecule type" value="Genomic_DNA"/>
</dbReference>
<name>A0A9D4U2Z7_ADICA</name>
<proteinExistence type="predicted"/>
<protein>
    <submittedName>
        <fullName evidence="1">Uncharacterized protein</fullName>
    </submittedName>
</protein>
<accession>A0A9D4U2Z7</accession>
<reference evidence="1" key="1">
    <citation type="submission" date="2021-01" db="EMBL/GenBank/DDBJ databases">
        <title>Adiantum capillus-veneris genome.</title>
        <authorList>
            <person name="Fang Y."/>
            <person name="Liao Q."/>
        </authorList>
    </citation>
    <scope>NUCLEOTIDE SEQUENCE</scope>
    <source>
        <strain evidence="1">H3</strain>
        <tissue evidence="1">Leaf</tissue>
    </source>
</reference>
<comment type="caution">
    <text evidence="1">The sequence shown here is derived from an EMBL/GenBank/DDBJ whole genome shotgun (WGS) entry which is preliminary data.</text>
</comment>
<dbReference type="Proteomes" id="UP000886520">
    <property type="component" value="Chromosome 25"/>
</dbReference>
<evidence type="ECO:0000313" key="2">
    <source>
        <dbReference type="Proteomes" id="UP000886520"/>
    </source>
</evidence>
<gene>
    <name evidence="1" type="ORF">GOP47_0025570</name>
</gene>